<evidence type="ECO:0000313" key="2">
    <source>
        <dbReference type="EMBL" id="TDW99089.1"/>
    </source>
</evidence>
<organism evidence="2 3">
    <name type="scientific">Dinghuibacter silviterrae</name>
    <dbReference type="NCBI Taxonomy" id="1539049"/>
    <lineage>
        <taxon>Bacteria</taxon>
        <taxon>Pseudomonadati</taxon>
        <taxon>Bacteroidota</taxon>
        <taxon>Chitinophagia</taxon>
        <taxon>Chitinophagales</taxon>
        <taxon>Chitinophagaceae</taxon>
        <taxon>Dinghuibacter</taxon>
    </lineage>
</organism>
<name>A0A4R8DM88_9BACT</name>
<gene>
    <name evidence="2" type="ORF">EDB95_0097</name>
</gene>
<dbReference type="CDD" id="cd20753">
    <property type="entry name" value="cyt_P460_Mc-like"/>
    <property type="match status" value="1"/>
</dbReference>
<evidence type="ECO:0000259" key="1">
    <source>
        <dbReference type="SMART" id="SM01235"/>
    </source>
</evidence>
<feature type="domain" description="Haem-binding" evidence="1">
    <location>
        <begin position="12"/>
        <end position="142"/>
    </location>
</feature>
<dbReference type="Proteomes" id="UP000294498">
    <property type="component" value="Unassembled WGS sequence"/>
</dbReference>
<dbReference type="InterPro" id="IPR032033">
    <property type="entry name" value="Cytochrome_P460"/>
</dbReference>
<dbReference type="SMART" id="SM01235">
    <property type="entry name" value="Haem_bd"/>
    <property type="match status" value="1"/>
</dbReference>
<dbReference type="Pfam" id="PF14376">
    <property type="entry name" value="Haem_bd"/>
    <property type="match status" value="1"/>
</dbReference>
<dbReference type="Pfam" id="PF16694">
    <property type="entry name" value="Cytochrome_P460"/>
    <property type="match status" value="1"/>
</dbReference>
<dbReference type="RefSeq" id="WP_133989511.1">
    <property type="nucleotide sequence ID" value="NZ_SODV01000001.1"/>
</dbReference>
<protein>
    <submittedName>
        <fullName evidence="2">Heme-binding protein</fullName>
    </submittedName>
</protein>
<sequence>MKKVLIIAAVVGGFFGLMQLVRPEKIASAPVGDLAGVPKEVDDILRKSCFDCHSSQTNLRWYDQISPVNFLVYRDVRDGRKALDFSNWDSMATPAQNSTLYYALNKVLEKGMPLPAYTFVHGPARLSPEEVDILKKYTLSRTPRILTDTAEVVTPVSLAAAKPAPNGIAYVPGYRSWQVLNTSDRFDNGTLRIIFANDIAVKAIQAHQTNVWPDGTIFAKTAWKEQVHADGRVTAGAFFQVEFMIKDAKKYAKTAGWGWARWRGDSLKPYGANRLFATECVTCHQPMHDNDFVFTRPLDRSFADELPENPLLLHTITGMVHSNDSTMSMLYGNDAAFAYAGSHSDGHYPGGALLYEVTWRQQPDERWTGANIPERILSVERLAFWVDGQPVYTMYKGTPLRGGNRVSAIAGERMAVAP</sequence>
<reference evidence="2 3" key="1">
    <citation type="submission" date="2019-03" db="EMBL/GenBank/DDBJ databases">
        <title>Genomic Encyclopedia of Type Strains, Phase IV (KMG-IV): sequencing the most valuable type-strain genomes for metagenomic binning, comparative biology and taxonomic classification.</title>
        <authorList>
            <person name="Goeker M."/>
        </authorList>
    </citation>
    <scope>NUCLEOTIDE SEQUENCE [LARGE SCALE GENOMIC DNA]</scope>
    <source>
        <strain evidence="2 3">DSM 100059</strain>
    </source>
</reference>
<dbReference type="Gene3D" id="3.50.70.20">
    <property type="entry name" value="Cytochrome P460"/>
    <property type="match status" value="1"/>
</dbReference>
<evidence type="ECO:0000313" key="3">
    <source>
        <dbReference type="Proteomes" id="UP000294498"/>
    </source>
</evidence>
<proteinExistence type="predicted"/>
<accession>A0A4R8DM88</accession>
<comment type="caution">
    <text evidence="2">The sequence shown here is derived from an EMBL/GenBank/DDBJ whole genome shotgun (WGS) entry which is preliminary data.</text>
</comment>
<dbReference type="OrthoDB" id="196738at2"/>
<dbReference type="InterPro" id="IPR025992">
    <property type="entry name" value="Haem-bd"/>
</dbReference>
<dbReference type="InterPro" id="IPR038142">
    <property type="entry name" value="Cytochrome_P460_sp"/>
</dbReference>
<dbReference type="AlphaFoldDB" id="A0A4R8DM88"/>
<dbReference type="EMBL" id="SODV01000001">
    <property type="protein sequence ID" value="TDW99089.1"/>
    <property type="molecule type" value="Genomic_DNA"/>
</dbReference>
<keyword evidence="3" id="KW-1185">Reference proteome</keyword>